<dbReference type="PANTHER" id="PTHR35801:SF1">
    <property type="entry name" value="PHOSPHOSERINE PHOSPHATASE RSBX"/>
    <property type="match status" value="1"/>
</dbReference>
<dbReference type="SMART" id="SM00331">
    <property type="entry name" value="PP2C_SIG"/>
    <property type="match status" value="1"/>
</dbReference>
<dbReference type="SUPFAM" id="SSF81606">
    <property type="entry name" value="PP2C-like"/>
    <property type="match status" value="1"/>
</dbReference>
<dbReference type="InterPro" id="IPR039248">
    <property type="entry name" value="Ptase_RsbX"/>
</dbReference>
<accession>A0A840QS63</accession>
<name>A0A840QS63_9BACI</name>
<proteinExistence type="predicted"/>
<dbReference type="InterPro" id="IPR001932">
    <property type="entry name" value="PPM-type_phosphatase-like_dom"/>
</dbReference>
<dbReference type="AlphaFoldDB" id="A0A840QS63"/>
<evidence type="ECO:0000259" key="1">
    <source>
        <dbReference type="SMART" id="SM00331"/>
    </source>
</evidence>
<gene>
    <name evidence="2" type="ORF">HNQ41_002399</name>
</gene>
<reference evidence="2 3" key="1">
    <citation type="submission" date="2020-08" db="EMBL/GenBank/DDBJ databases">
        <title>Genomic Encyclopedia of Type Strains, Phase IV (KMG-IV): sequencing the most valuable type-strain genomes for metagenomic binning, comparative biology and taxonomic classification.</title>
        <authorList>
            <person name="Goeker M."/>
        </authorList>
    </citation>
    <scope>NUCLEOTIDE SEQUENCE [LARGE SCALE GENOMIC DNA]</scope>
    <source>
        <strain evidence="2 3">DSM 24696</strain>
    </source>
</reference>
<dbReference type="InterPro" id="IPR036457">
    <property type="entry name" value="PPM-type-like_dom_sf"/>
</dbReference>
<dbReference type="PANTHER" id="PTHR35801">
    <property type="entry name" value="PHOSPHOSERINE PHOSPHATASE RSBX"/>
    <property type="match status" value="1"/>
</dbReference>
<dbReference type="Proteomes" id="UP000551878">
    <property type="component" value="Unassembled WGS sequence"/>
</dbReference>
<protein>
    <submittedName>
        <fullName evidence="2">Negative regulator of sigma-B (Phosphoserine phosphatase)</fullName>
        <ecNumber evidence="2">3.1.3.3</ecNumber>
    </submittedName>
</protein>
<evidence type="ECO:0000313" key="3">
    <source>
        <dbReference type="Proteomes" id="UP000551878"/>
    </source>
</evidence>
<dbReference type="EC" id="3.1.3.3" evidence="2"/>
<dbReference type="RefSeq" id="WP_184664641.1">
    <property type="nucleotide sequence ID" value="NZ_JACHHB010000011.1"/>
</dbReference>
<feature type="domain" description="PPM-type phosphatase" evidence="1">
    <location>
        <begin position="9"/>
        <end position="199"/>
    </location>
</feature>
<dbReference type="GO" id="GO:0016787">
    <property type="term" value="F:hydrolase activity"/>
    <property type="evidence" value="ECO:0007669"/>
    <property type="project" value="UniProtKB-KW"/>
</dbReference>
<dbReference type="EMBL" id="JACHHB010000011">
    <property type="protein sequence ID" value="MBB5174205.1"/>
    <property type="molecule type" value="Genomic_DNA"/>
</dbReference>
<organism evidence="2 3">
    <name type="scientific">Texcoconibacillus texcoconensis</name>
    <dbReference type="NCBI Taxonomy" id="1095777"/>
    <lineage>
        <taxon>Bacteria</taxon>
        <taxon>Bacillati</taxon>
        <taxon>Bacillota</taxon>
        <taxon>Bacilli</taxon>
        <taxon>Bacillales</taxon>
        <taxon>Bacillaceae</taxon>
        <taxon>Texcoconibacillus</taxon>
    </lineage>
</organism>
<dbReference type="Gene3D" id="3.60.40.10">
    <property type="entry name" value="PPM-type phosphatase domain"/>
    <property type="match status" value="1"/>
</dbReference>
<dbReference type="Pfam" id="PF07228">
    <property type="entry name" value="SpoIIE"/>
    <property type="match status" value="1"/>
</dbReference>
<sequence>MYQSHTFQHVDVSVHQAAKNGNLCCGDAYYVHETKDYFICAIADGLGSGREAREASEAAIEVVARYSNLQVDRLVQKCNEALVNERGAALMVVKIDYRMNEISYSSIGNITCIFYSPTGAWTHLISTRGYLSGRPRQIPIQYIPFESNVSFILYSDGMLYDPVIHSLMSPVFSTKSTVEVITESVPSGADDVTVMVGKFCL</sequence>
<evidence type="ECO:0000313" key="2">
    <source>
        <dbReference type="EMBL" id="MBB5174205.1"/>
    </source>
</evidence>
<comment type="caution">
    <text evidence="2">The sequence shown here is derived from an EMBL/GenBank/DDBJ whole genome shotgun (WGS) entry which is preliminary data.</text>
</comment>
<keyword evidence="2" id="KW-0378">Hydrolase</keyword>
<keyword evidence="3" id="KW-1185">Reference proteome</keyword>